<dbReference type="GO" id="GO:1990050">
    <property type="term" value="F:phosphatidic acid transfer activity"/>
    <property type="evidence" value="ECO:0007669"/>
    <property type="project" value="TreeGrafter"/>
</dbReference>
<evidence type="ECO:0000313" key="5">
    <source>
        <dbReference type="EMBL" id="SPP75053.1"/>
    </source>
</evidence>
<evidence type="ECO:0000313" key="6">
    <source>
        <dbReference type="Proteomes" id="UP000268350"/>
    </source>
</evidence>
<feature type="region of interest" description="Disordered" evidence="4">
    <location>
        <begin position="64"/>
        <end position="86"/>
    </location>
</feature>
<dbReference type="AlphaFoldDB" id="A0A3B0J5K1"/>
<dbReference type="InterPro" id="IPR007918">
    <property type="entry name" value="MDM35_apoptosis"/>
</dbReference>
<dbReference type="OMA" id="KKYDDCF"/>
<gene>
    <name evidence="5" type="ORF">DGUA_6G002780</name>
</gene>
<name>A0A3B0J5K1_DROGU</name>
<dbReference type="PANTHER" id="PTHR46403:SF1">
    <property type="entry name" value="TP53-REGULATED INHIBITOR OF APOPTOSIS 1"/>
    <property type="match status" value="1"/>
</dbReference>
<dbReference type="PANTHER" id="PTHR46403">
    <property type="entry name" value="TP53-REGULATED INHIBITOR OF APOPTOSIS 1"/>
    <property type="match status" value="1"/>
</dbReference>
<feature type="compositionally biased region" description="Low complexity" evidence="4">
    <location>
        <begin position="65"/>
        <end position="86"/>
    </location>
</feature>
<evidence type="ECO:0000256" key="3">
    <source>
        <dbReference type="ARBA" id="ARBA00023706"/>
    </source>
</evidence>
<dbReference type="GO" id="GO:0005758">
    <property type="term" value="C:mitochondrial intermembrane space"/>
    <property type="evidence" value="ECO:0007669"/>
    <property type="project" value="TreeGrafter"/>
</dbReference>
<keyword evidence="6" id="KW-1185">Reference proteome</keyword>
<evidence type="ECO:0000256" key="4">
    <source>
        <dbReference type="SAM" id="MobiDB-lite"/>
    </source>
</evidence>
<protein>
    <submittedName>
        <fullName evidence="5">Blast:TP53-regulated inhibitor of apoptosis 1</fullName>
    </submittedName>
</protein>
<sequence>MNSIGEDCNELKKQYDACFNGWFSERFLKGHTDESACAPIFRVYQDCVKRAMREQNIELREIDTEYTTNSEYENTGSSSGKKQSKS</sequence>
<dbReference type="Pfam" id="PF05254">
    <property type="entry name" value="UPF0203"/>
    <property type="match status" value="1"/>
</dbReference>
<keyword evidence="2" id="KW-1015">Disulfide bond</keyword>
<dbReference type="STRING" id="7266.A0A3B0J5K1"/>
<evidence type="ECO:0000256" key="1">
    <source>
        <dbReference type="ARBA" id="ARBA00006196"/>
    </source>
</evidence>
<accession>A0A3B0J5K1</accession>
<organism evidence="5 6">
    <name type="scientific">Drosophila guanche</name>
    <name type="common">Fruit fly</name>
    <dbReference type="NCBI Taxonomy" id="7266"/>
    <lineage>
        <taxon>Eukaryota</taxon>
        <taxon>Metazoa</taxon>
        <taxon>Ecdysozoa</taxon>
        <taxon>Arthropoda</taxon>
        <taxon>Hexapoda</taxon>
        <taxon>Insecta</taxon>
        <taxon>Pterygota</taxon>
        <taxon>Neoptera</taxon>
        <taxon>Endopterygota</taxon>
        <taxon>Diptera</taxon>
        <taxon>Brachycera</taxon>
        <taxon>Muscomorpha</taxon>
        <taxon>Ephydroidea</taxon>
        <taxon>Drosophilidae</taxon>
        <taxon>Drosophila</taxon>
        <taxon>Sophophora</taxon>
    </lineage>
</organism>
<dbReference type="OrthoDB" id="19091at2759"/>
<evidence type="ECO:0000256" key="2">
    <source>
        <dbReference type="ARBA" id="ARBA00023157"/>
    </source>
</evidence>
<proteinExistence type="inferred from homology"/>
<dbReference type="EMBL" id="OUUW01000001">
    <property type="protein sequence ID" value="SPP75053.1"/>
    <property type="molecule type" value="Genomic_DNA"/>
</dbReference>
<dbReference type="GO" id="GO:0005829">
    <property type="term" value="C:cytosol"/>
    <property type="evidence" value="ECO:0007669"/>
    <property type="project" value="TreeGrafter"/>
</dbReference>
<dbReference type="PROSITE" id="PS51808">
    <property type="entry name" value="CHCH"/>
    <property type="match status" value="1"/>
</dbReference>
<dbReference type="GO" id="GO:0005634">
    <property type="term" value="C:nucleus"/>
    <property type="evidence" value="ECO:0007669"/>
    <property type="project" value="TreeGrafter"/>
</dbReference>
<comment type="catalytic activity">
    <reaction evidence="3">
        <text>a 1,2-diacyl-sn-glycero-3-phosphate(in) = a 1,2-diacyl-sn-glycero-3-phosphate(out)</text>
        <dbReference type="Rhea" id="RHEA:36435"/>
        <dbReference type="ChEBI" id="CHEBI:58608"/>
    </reaction>
</comment>
<dbReference type="Proteomes" id="UP000268350">
    <property type="component" value="Unassembled WGS sequence"/>
</dbReference>
<reference evidence="6" key="1">
    <citation type="submission" date="2018-01" db="EMBL/GenBank/DDBJ databases">
        <authorList>
            <person name="Alioto T."/>
            <person name="Alioto T."/>
        </authorList>
    </citation>
    <scope>NUCLEOTIDE SEQUENCE [LARGE SCALE GENOMIC DNA]</scope>
</reference>
<comment type="similarity">
    <text evidence="1">Belongs to the TRIAP1/MDM35 family.</text>
</comment>
<dbReference type="GO" id="GO:0045332">
    <property type="term" value="P:phospholipid translocation"/>
    <property type="evidence" value="ECO:0007669"/>
    <property type="project" value="TreeGrafter"/>
</dbReference>